<dbReference type="GO" id="GO:0071949">
    <property type="term" value="F:FAD binding"/>
    <property type="evidence" value="ECO:0007669"/>
    <property type="project" value="InterPro"/>
</dbReference>
<dbReference type="PANTHER" id="PTHR43876:SF8">
    <property type="entry name" value="2-OCTAPRENYL-6-METHOXYPHENOL HYDROXYLASE"/>
    <property type="match status" value="1"/>
</dbReference>
<accession>A0A1H6R0W4</accession>
<keyword evidence="10" id="KW-1185">Reference proteome</keyword>
<evidence type="ECO:0000256" key="5">
    <source>
        <dbReference type="ARBA" id="ARBA00022827"/>
    </source>
</evidence>
<organism evidence="9 10">
    <name type="scientific">Allopseudospirillum japonicum</name>
    <dbReference type="NCBI Taxonomy" id="64971"/>
    <lineage>
        <taxon>Bacteria</taxon>
        <taxon>Pseudomonadati</taxon>
        <taxon>Pseudomonadota</taxon>
        <taxon>Gammaproteobacteria</taxon>
        <taxon>Oceanospirillales</taxon>
        <taxon>Oceanospirillaceae</taxon>
        <taxon>Allopseudospirillum</taxon>
    </lineage>
</organism>
<comment type="cofactor">
    <cofactor evidence="1">
        <name>FAD</name>
        <dbReference type="ChEBI" id="CHEBI:57692"/>
    </cofactor>
</comment>
<name>A0A1H6R0W4_9GAMM</name>
<dbReference type="GO" id="GO:0008681">
    <property type="term" value="F:2-octaprenyl-6-methoxyphenol hydroxylase activity"/>
    <property type="evidence" value="ECO:0007669"/>
    <property type="project" value="TreeGrafter"/>
</dbReference>
<dbReference type="Pfam" id="PF01494">
    <property type="entry name" value="FAD_binding_3"/>
    <property type="match status" value="1"/>
</dbReference>
<dbReference type="Proteomes" id="UP000242999">
    <property type="component" value="Unassembled WGS sequence"/>
</dbReference>
<comment type="similarity">
    <text evidence="3">Belongs to the UbiH/COQ6 family.</text>
</comment>
<proteinExistence type="inferred from homology"/>
<reference evidence="10" key="1">
    <citation type="submission" date="2016-10" db="EMBL/GenBank/DDBJ databases">
        <authorList>
            <person name="Varghese N."/>
            <person name="Submissions S."/>
        </authorList>
    </citation>
    <scope>NUCLEOTIDE SEQUENCE [LARGE SCALE GENOMIC DNA]</scope>
    <source>
        <strain evidence="10">DSM 7165</strain>
    </source>
</reference>
<evidence type="ECO:0000256" key="7">
    <source>
        <dbReference type="ARBA" id="ARBA00023033"/>
    </source>
</evidence>
<dbReference type="InterPro" id="IPR010971">
    <property type="entry name" value="UbiH/COQ6"/>
</dbReference>
<dbReference type="PRINTS" id="PR00420">
    <property type="entry name" value="RNGMNOXGNASE"/>
</dbReference>
<dbReference type="InterPro" id="IPR051205">
    <property type="entry name" value="UbiH/COQ6_monooxygenase"/>
</dbReference>
<evidence type="ECO:0000256" key="4">
    <source>
        <dbReference type="ARBA" id="ARBA00022630"/>
    </source>
</evidence>
<dbReference type="EMBL" id="FNYH01000002">
    <property type="protein sequence ID" value="SEI45195.1"/>
    <property type="molecule type" value="Genomic_DNA"/>
</dbReference>
<evidence type="ECO:0000313" key="10">
    <source>
        <dbReference type="Proteomes" id="UP000242999"/>
    </source>
</evidence>
<dbReference type="InterPro" id="IPR002938">
    <property type="entry name" value="FAD-bd"/>
</dbReference>
<dbReference type="OrthoDB" id="9769565at2"/>
<dbReference type="AlphaFoldDB" id="A0A1H6R0W4"/>
<dbReference type="GO" id="GO:0006744">
    <property type="term" value="P:ubiquinone biosynthetic process"/>
    <property type="evidence" value="ECO:0007669"/>
    <property type="project" value="UniProtKB-UniPathway"/>
</dbReference>
<dbReference type="Gene3D" id="3.50.50.60">
    <property type="entry name" value="FAD/NAD(P)-binding domain"/>
    <property type="match status" value="2"/>
</dbReference>
<keyword evidence="4" id="KW-0285">Flavoprotein</keyword>
<dbReference type="NCBIfam" id="TIGR01988">
    <property type="entry name" value="Ubi-OHases"/>
    <property type="match status" value="1"/>
</dbReference>
<keyword evidence="5" id="KW-0274">FAD</keyword>
<sequence length="415" mass="45755">MFRSQTTHLPPPAHCDIAIIGGGLIGTSLAIALAASPEIQACGWDIRVLEPQAYSENPQEQPSFDGRASALSYASYQHYRRWGLAQALERQGAPIENIHISERGRWGHTHLSAQEQGIQALGYVIENHRLGGLLMEKLNQQTQVHLHTGWQVHNIKMQAQAGVLQLHHQQAQTQTLQAKLVVLADGGRSSLKQQLGIDDYIHDYQQDALITCVQISRPHQGWAYERFTPAGPLALLPLASPRQQQMALVWTRPPEVIADLMQLDEYTFCQQLQGLFGNRIGRFQGLGPRACYPLRLVRAQEQVRSRLVLVGNAAHYLHPVAGQGYNLGVRGVADLSAQLAKVAAQGADPGKLDPLLAYAQKRQADQARVIGFSHALIEIFTNQTPGLAQIRSQGLTQLGLHSLAKAWFTRKAMGL</sequence>
<dbReference type="STRING" id="64971.SAMN05421831_10260"/>
<protein>
    <submittedName>
        <fullName evidence="9">2-octaprenyl-6-methoxyphenol hydroxylase</fullName>
    </submittedName>
</protein>
<dbReference type="InterPro" id="IPR036188">
    <property type="entry name" value="FAD/NAD-bd_sf"/>
</dbReference>
<evidence type="ECO:0000256" key="3">
    <source>
        <dbReference type="ARBA" id="ARBA00005349"/>
    </source>
</evidence>
<dbReference type="SUPFAM" id="SSF51905">
    <property type="entry name" value="FAD/NAD(P)-binding domain"/>
    <property type="match status" value="1"/>
</dbReference>
<dbReference type="NCBIfam" id="NF004356">
    <property type="entry name" value="PRK05732.1"/>
    <property type="match status" value="1"/>
</dbReference>
<gene>
    <name evidence="9" type="ORF">SAMN05421831_10260</name>
</gene>
<dbReference type="PANTHER" id="PTHR43876">
    <property type="entry name" value="UBIQUINONE BIOSYNTHESIS MONOOXYGENASE COQ6, MITOCHONDRIAL"/>
    <property type="match status" value="1"/>
</dbReference>
<feature type="domain" description="FAD-binding" evidence="8">
    <location>
        <begin position="15"/>
        <end position="370"/>
    </location>
</feature>
<dbReference type="RefSeq" id="WP_093308412.1">
    <property type="nucleotide sequence ID" value="NZ_FNYH01000002.1"/>
</dbReference>
<keyword evidence="6" id="KW-0560">Oxidoreductase</keyword>
<keyword evidence="7" id="KW-0503">Monooxygenase</keyword>
<evidence type="ECO:0000256" key="6">
    <source>
        <dbReference type="ARBA" id="ARBA00023002"/>
    </source>
</evidence>
<evidence type="ECO:0000256" key="1">
    <source>
        <dbReference type="ARBA" id="ARBA00001974"/>
    </source>
</evidence>
<evidence type="ECO:0000256" key="2">
    <source>
        <dbReference type="ARBA" id="ARBA00004749"/>
    </source>
</evidence>
<comment type="pathway">
    <text evidence="2">Cofactor biosynthesis; ubiquinone biosynthesis.</text>
</comment>
<dbReference type="UniPathway" id="UPA00232"/>
<evidence type="ECO:0000259" key="8">
    <source>
        <dbReference type="Pfam" id="PF01494"/>
    </source>
</evidence>
<evidence type="ECO:0000313" key="9">
    <source>
        <dbReference type="EMBL" id="SEI45195.1"/>
    </source>
</evidence>